<keyword evidence="7" id="KW-1185">Reference proteome</keyword>
<evidence type="ECO:0000313" key="7">
    <source>
        <dbReference type="Proteomes" id="UP000281192"/>
    </source>
</evidence>
<reference evidence="5 6" key="1">
    <citation type="submission" date="2017-12" db="EMBL/GenBank/DDBJ databases">
        <title>The genome sequence of Caulobacter flavus CGMCC1 15093.</title>
        <authorList>
            <person name="Gao J."/>
            <person name="Mao X."/>
            <person name="Sun J."/>
        </authorList>
    </citation>
    <scope>NUCLEOTIDE SEQUENCE [LARGE SCALE GENOMIC DNA]</scope>
    <source>
        <strain evidence="5 6">CGMCC1 15093</strain>
    </source>
</reference>
<dbReference type="OrthoDB" id="159246at2"/>
<dbReference type="Pfam" id="PF12804">
    <property type="entry name" value="NTP_transf_3"/>
    <property type="match status" value="1"/>
</dbReference>
<dbReference type="EMBL" id="PJRQ01000003">
    <property type="protein sequence ID" value="PLR21121.1"/>
    <property type="molecule type" value="Genomic_DNA"/>
</dbReference>
<dbReference type="PANTHER" id="PTHR19136">
    <property type="entry name" value="MOLYBDENUM COFACTOR GUANYLYLTRANSFERASE"/>
    <property type="match status" value="1"/>
</dbReference>
<dbReference type="AlphaFoldDB" id="A0A2N5D521"/>
<dbReference type="EMBL" id="CP026100">
    <property type="protein sequence ID" value="AYV47145.1"/>
    <property type="molecule type" value="Genomic_DNA"/>
</dbReference>
<accession>A0A2N5D521</accession>
<evidence type="ECO:0000259" key="3">
    <source>
        <dbReference type="Pfam" id="PF12804"/>
    </source>
</evidence>
<protein>
    <submittedName>
        <fullName evidence="5">GTP--adenosylcobinamide-phosphate guanylyltransferase</fullName>
    </submittedName>
</protein>
<dbReference type="KEGG" id="cfh:C1707_13225"/>
<reference evidence="4 7" key="2">
    <citation type="submission" date="2018-01" db="EMBL/GenBank/DDBJ databases">
        <title>Complete genome sequence of Caulobacter flavus RHGG3.</title>
        <authorList>
            <person name="Yang E."/>
        </authorList>
    </citation>
    <scope>NUCLEOTIDE SEQUENCE [LARGE SCALE GENOMIC DNA]</scope>
    <source>
        <strain evidence="4 7">RHGG3</strain>
    </source>
</reference>
<dbReference type="Proteomes" id="UP000234483">
    <property type="component" value="Unassembled WGS sequence"/>
</dbReference>
<dbReference type="Gene3D" id="3.90.550.10">
    <property type="entry name" value="Spore Coat Polysaccharide Biosynthesis Protein SpsA, Chain A"/>
    <property type="match status" value="1"/>
</dbReference>
<dbReference type="Proteomes" id="UP000281192">
    <property type="component" value="Chromosome"/>
</dbReference>
<dbReference type="InterPro" id="IPR029044">
    <property type="entry name" value="Nucleotide-diphossugar_trans"/>
</dbReference>
<keyword evidence="1 5" id="KW-0808">Transferase</keyword>
<feature type="domain" description="MobA-like NTP transferase" evidence="3">
    <location>
        <begin position="57"/>
        <end position="166"/>
    </location>
</feature>
<name>A0A2N5D521_9CAUL</name>
<sequence length="284" mass="30283">MGAGREHAHAPHRRGDRLRDLQDLSRLREGAVTLPFKALVLAGSRPGEVDSAAAYAGVSHKGLITLEGRTLLDRVLGAVQAAGADAIGVSTSDATIVEALPESVRAIAASTEGPSQSVREGAETLGFPLLITTVDHALLKPEWITQFLADAPASADVALMLAPEDRVRAAAPDTQRTYLKFRDGRFSGCNLFLFRSEAALPAIALWRRVEQNRKQPWKIAAMLGPGLLVRYLLGLLTLDEAIARLGALARVKAAAVRAQDGLAAIDVDKPADLDLVRRIVGETL</sequence>
<evidence type="ECO:0000313" key="5">
    <source>
        <dbReference type="EMBL" id="PLR21121.1"/>
    </source>
</evidence>
<evidence type="ECO:0000256" key="1">
    <source>
        <dbReference type="ARBA" id="ARBA00022679"/>
    </source>
</evidence>
<evidence type="ECO:0000313" key="4">
    <source>
        <dbReference type="EMBL" id="AYV47145.1"/>
    </source>
</evidence>
<proteinExistence type="predicted"/>
<gene>
    <name evidence="4" type="ORF">C1707_13225</name>
    <name evidence="5" type="ORF">CFHF_01315</name>
</gene>
<keyword evidence="5" id="KW-0548">Nucleotidyltransferase</keyword>
<dbReference type="InterPro" id="IPR025877">
    <property type="entry name" value="MobA-like_NTP_Trfase"/>
</dbReference>
<keyword evidence="2" id="KW-0460">Magnesium</keyword>
<dbReference type="GO" id="GO:0016779">
    <property type="term" value="F:nucleotidyltransferase activity"/>
    <property type="evidence" value="ECO:0007669"/>
    <property type="project" value="UniProtKB-KW"/>
</dbReference>
<evidence type="ECO:0000256" key="2">
    <source>
        <dbReference type="ARBA" id="ARBA00022842"/>
    </source>
</evidence>
<dbReference type="SUPFAM" id="SSF53448">
    <property type="entry name" value="Nucleotide-diphospho-sugar transferases"/>
    <property type="match status" value="1"/>
</dbReference>
<organism evidence="5 6">
    <name type="scientific">Caulobacter flavus</name>
    <dbReference type="NCBI Taxonomy" id="1679497"/>
    <lineage>
        <taxon>Bacteria</taxon>
        <taxon>Pseudomonadati</taxon>
        <taxon>Pseudomonadota</taxon>
        <taxon>Alphaproteobacteria</taxon>
        <taxon>Caulobacterales</taxon>
        <taxon>Caulobacteraceae</taxon>
        <taxon>Caulobacter</taxon>
    </lineage>
</organism>
<dbReference type="PANTHER" id="PTHR19136:SF81">
    <property type="entry name" value="MOLYBDENUM COFACTOR GUANYLYLTRANSFERASE"/>
    <property type="match status" value="1"/>
</dbReference>
<evidence type="ECO:0000313" key="6">
    <source>
        <dbReference type="Proteomes" id="UP000234483"/>
    </source>
</evidence>